<feature type="domain" description="Retrotransposon Copia-like N-terminal" evidence="2">
    <location>
        <begin position="11"/>
        <end position="56"/>
    </location>
</feature>
<gene>
    <name evidence="3" type="ORF">A4A49_60459</name>
    <name evidence="4" type="ORF">A4A49_64060</name>
</gene>
<evidence type="ECO:0000313" key="4">
    <source>
        <dbReference type="EMBL" id="OIT26926.1"/>
    </source>
</evidence>
<evidence type="ECO:0000313" key="5">
    <source>
        <dbReference type="Proteomes" id="UP000187609"/>
    </source>
</evidence>
<organism evidence="3 5">
    <name type="scientific">Nicotiana attenuata</name>
    <name type="common">Coyote tobacco</name>
    <dbReference type="NCBI Taxonomy" id="49451"/>
    <lineage>
        <taxon>Eukaryota</taxon>
        <taxon>Viridiplantae</taxon>
        <taxon>Streptophyta</taxon>
        <taxon>Embryophyta</taxon>
        <taxon>Tracheophyta</taxon>
        <taxon>Spermatophyta</taxon>
        <taxon>Magnoliopsida</taxon>
        <taxon>eudicotyledons</taxon>
        <taxon>Gunneridae</taxon>
        <taxon>Pentapetalae</taxon>
        <taxon>asterids</taxon>
        <taxon>lamiids</taxon>
        <taxon>Solanales</taxon>
        <taxon>Solanaceae</taxon>
        <taxon>Nicotianoideae</taxon>
        <taxon>Nicotianeae</taxon>
        <taxon>Nicotiana</taxon>
    </lineage>
</organism>
<keyword evidence="5" id="KW-1185">Reference proteome</keyword>
<dbReference type="Gramene" id="OIT26926">
    <property type="protein sequence ID" value="OIT26926"/>
    <property type="gene ID" value="A4A49_64060"/>
</dbReference>
<dbReference type="Proteomes" id="UP000187609">
    <property type="component" value="Unassembled WGS sequence"/>
</dbReference>
<dbReference type="PANTHER" id="PTHR37610:SF85">
    <property type="entry name" value="REVERSE TRANSCRIPTASE DOMAIN-CONTAINING PROTEIN"/>
    <property type="match status" value="1"/>
</dbReference>
<dbReference type="AlphaFoldDB" id="A0A1J6KAZ8"/>
<feature type="non-terminal residue" evidence="3">
    <location>
        <position position="206"/>
    </location>
</feature>
<dbReference type="PANTHER" id="PTHR37610">
    <property type="entry name" value="CCHC-TYPE DOMAIN-CONTAINING PROTEIN"/>
    <property type="match status" value="1"/>
</dbReference>
<protein>
    <recommendedName>
        <fullName evidence="6">Retrotransposon Copia-like N-terminal domain-containing protein</fullName>
    </recommendedName>
</protein>
<evidence type="ECO:0008006" key="6">
    <source>
        <dbReference type="Google" id="ProtNLM"/>
    </source>
</evidence>
<dbReference type="InterPro" id="IPR005162">
    <property type="entry name" value="Retrotrans_gag_dom"/>
</dbReference>
<comment type="caution">
    <text evidence="3">The sequence shown here is derived from an EMBL/GenBank/DDBJ whole genome shotgun (WGS) entry which is preliminary data.</text>
</comment>
<dbReference type="Pfam" id="PF03732">
    <property type="entry name" value="Retrotrans_gag"/>
    <property type="match status" value="1"/>
</dbReference>
<sequence>VHHNHPLYIYPSDTQGSVLISIQLQGSENYSIWSRSMKIVLHGENKLGFVLGTCRKEMYDASLDELWYRCNAIVLAWIMNTVSPSLITTVIYDSNAYKVWEDLRERFDKVNASRACYLHKEIATLVQGVSSVSVYFSRLRELWDEYETLDPTPSCECLESRQHTEHYQVQKLYQFLSGLNESYENAKNQVLMIRQLPNINQAYAMI</sequence>
<evidence type="ECO:0000259" key="1">
    <source>
        <dbReference type="Pfam" id="PF03732"/>
    </source>
</evidence>
<dbReference type="Pfam" id="PF14244">
    <property type="entry name" value="Retrotran_gag_3"/>
    <property type="match status" value="1"/>
</dbReference>
<evidence type="ECO:0000259" key="2">
    <source>
        <dbReference type="Pfam" id="PF14244"/>
    </source>
</evidence>
<accession>A0A1J6KAZ8</accession>
<feature type="non-terminal residue" evidence="3">
    <location>
        <position position="1"/>
    </location>
</feature>
<dbReference type="EMBL" id="MJEQ01003865">
    <property type="protein sequence ID" value="OIT22136.1"/>
    <property type="molecule type" value="Genomic_DNA"/>
</dbReference>
<reference evidence="3 5" key="1">
    <citation type="submission" date="2016-11" db="EMBL/GenBank/DDBJ databases">
        <title>The genome of Nicotiana attenuata.</title>
        <authorList>
            <person name="Xu S."/>
            <person name="Brockmoeller T."/>
            <person name="Gaquerel E."/>
            <person name="Navarro A."/>
            <person name="Kuhl H."/>
            <person name="Gase K."/>
            <person name="Ling Z."/>
            <person name="Zhou W."/>
            <person name="Kreitzer C."/>
            <person name="Stanke M."/>
            <person name="Tang H."/>
            <person name="Lyons E."/>
            <person name="Pandey P."/>
            <person name="Pandey S.P."/>
            <person name="Timmermann B."/>
            <person name="Baldwin I.T."/>
        </authorList>
    </citation>
    <scope>NUCLEOTIDE SEQUENCE [LARGE SCALE GENOMIC DNA]</scope>
    <source>
        <strain evidence="5">cv. UT</strain>
        <strain evidence="3">UT</strain>
        <tissue evidence="3">Leaves</tissue>
    </source>
</reference>
<proteinExistence type="predicted"/>
<dbReference type="OMA" id="QAYAMIF"/>
<dbReference type="InterPro" id="IPR029472">
    <property type="entry name" value="Copia-like_N"/>
</dbReference>
<dbReference type="EMBL" id="MJEQ01002608">
    <property type="protein sequence ID" value="OIT26926.1"/>
    <property type="molecule type" value="Genomic_DNA"/>
</dbReference>
<evidence type="ECO:0000313" key="3">
    <source>
        <dbReference type="EMBL" id="OIT22136.1"/>
    </source>
</evidence>
<feature type="domain" description="Retrotransposon gag" evidence="1">
    <location>
        <begin position="93"/>
        <end position="180"/>
    </location>
</feature>
<dbReference type="Gramene" id="OIT22136">
    <property type="protein sequence ID" value="OIT22136"/>
    <property type="gene ID" value="A4A49_60459"/>
</dbReference>
<name>A0A1J6KAZ8_NICAT</name>